<dbReference type="KEGG" id="vg:65128591"/>
<dbReference type="RefSeq" id="YP_010110294.1">
    <property type="nucleotide sequence ID" value="NC_055869.1"/>
</dbReference>
<protein>
    <submittedName>
        <fullName evidence="2">Uncharacterized protein</fullName>
    </submittedName>
</protein>
<feature type="coiled-coil region" evidence="1">
    <location>
        <begin position="307"/>
        <end position="363"/>
    </location>
</feature>
<dbReference type="Proteomes" id="UP000594086">
    <property type="component" value="Segment"/>
</dbReference>
<evidence type="ECO:0000256" key="1">
    <source>
        <dbReference type="SAM" id="Coils"/>
    </source>
</evidence>
<evidence type="ECO:0000313" key="3">
    <source>
        <dbReference type="Proteomes" id="UP000594086"/>
    </source>
</evidence>
<dbReference type="EMBL" id="MT774376">
    <property type="protein sequence ID" value="QOR58136.1"/>
    <property type="molecule type" value="Genomic_DNA"/>
</dbReference>
<proteinExistence type="predicted"/>
<keyword evidence="3" id="KW-1185">Reference proteome</keyword>
<dbReference type="GeneID" id="65128591"/>
<organism evidence="2 3">
    <name type="scientific">uncultured phage cr55_1</name>
    <dbReference type="NCBI Taxonomy" id="2772060"/>
    <lineage>
        <taxon>Viruses</taxon>
        <taxon>Duplodnaviria</taxon>
        <taxon>Heunggongvirae</taxon>
        <taxon>Uroviricota</taxon>
        <taxon>Caudoviricetes</taxon>
        <taxon>Crassvirales</taxon>
        <taxon>Suoliviridae</taxon>
        <taxon>Boorivirinae</taxon>
        <taxon>Culoivirus</taxon>
        <taxon>Culoivirus intestinalis</taxon>
    </lineage>
</organism>
<name>A0A7M1RV15_9CAUD</name>
<keyword evidence="1" id="KW-0175">Coiled coil</keyword>
<accession>A0A7M1RV15</accession>
<evidence type="ECO:0000313" key="2">
    <source>
        <dbReference type="EMBL" id="QOR58136.1"/>
    </source>
</evidence>
<reference evidence="2 3" key="1">
    <citation type="submission" date="2020-07" db="EMBL/GenBank/DDBJ databases">
        <title>Taxonomic proposal: Crassvirales, a new order of highly abundant and diverse bacterial viruses.</title>
        <authorList>
            <person name="Shkoporov A.N."/>
            <person name="Stockdale S.R."/>
            <person name="Guerin E."/>
            <person name="Ross R.P."/>
            <person name="Hill C."/>
        </authorList>
    </citation>
    <scope>NUCLEOTIDE SEQUENCE [LARGE SCALE GENOMIC DNA]</scope>
</reference>
<sequence length="447" mass="51919">MKKDIKSQTIDNSTKKYPVESKTWKSDVYQALKLGYKVEALNEEQAEYIKKIETKLAEKAAKAKVKEEVKQTLLKKMSDIMKAKKAAIVSAANDLADRIILRAIEKEEQKKKFDEADKKIKEKVKKDRMAIAEKKRKCKAELRNKTIPSPEAIANAKKQQDFLAKAHAAKREEIEARLDEKENFMNQSAEEWSKKHEERIKRNTELALKRLHHKEIKLKRTTKAERIEAIKAKKEAGKAAFNAEMKRQASEIAADRQGYANRVEKRRRTETERLAMIAERRKLRKDKIFTEHLKQQKIQQLNLKRFIESEKARLARKEEKRAKYLTTGGIKVPKVKNNVAVDKTRAEEYIKVAETKMKDEKERYIIRIASIASSEIVSDSVCAFICKPEELNKRMKEVHNKHMKEEPDTYVGIYAYSGIGKDQKCVSEMLNDKFKDRSRLNPKSEAA</sequence>